<gene>
    <name evidence="9" type="ORF">cgd6_4900</name>
</gene>
<dbReference type="KEGG" id="cpv:cgd6_4900"/>
<feature type="domain" description="Acylphosphatase-like" evidence="8">
    <location>
        <begin position="32"/>
        <end position="122"/>
    </location>
</feature>
<evidence type="ECO:0000256" key="6">
    <source>
        <dbReference type="RuleBase" id="RU000553"/>
    </source>
</evidence>
<proteinExistence type="inferred from homology"/>
<dbReference type="InParanoid" id="A3FPX5"/>
<dbReference type="FunCoup" id="A3FPX5">
    <property type="interactions" value="5"/>
</dbReference>
<dbReference type="InterPro" id="IPR001792">
    <property type="entry name" value="Acylphosphatase-like_dom"/>
</dbReference>
<organism evidence="9 10">
    <name type="scientific">Cryptosporidium parvum (strain Iowa II)</name>
    <dbReference type="NCBI Taxonomy" id="353152"/>
    <lineage>
        <taxon>Eukaryota</taxon>
        <taxon>Sar</taxon>
        <taxon>Alveolata</taxon>
        <taxon>Apicomplexa</taxon>
        <taxon>Conoidasida</taxon>
        <taxon>Coccidia</taxon>
        <taxon>Eucoccidiorida</taxon>
        <taxon>Eimeriorina</taxon>
        <taxon>Cryptosporidiidae</taxon>
        <taxon>Cryptosporidium</taxon>
    </lineage>
</organism>
<evidence type="ECO:0000313" key="10">
    <source>
        <dbReference type="Proteomes" id="UP000006726"/>
    </source>
</evidence>
<dbReference type="PROSITE" id="PS00150">
    <property type="entry name" value="ACYLPHOSPHATASE_1"/>
    <property type="match status" value="1"/>
</dbReference>
<feature type="non-terminal residue" evidence="9">
    <location>
        <position position="123"/>
    </location>
</feature>
<dbReference type="InterPro" id="IPR020456">
    <property type="entry name" value="Acylphosphatase"/>
</dbReference>
<dbReference type="OrthoDB" id="7961613at2759"/>
<evidence type="ECO:0000256" key="3">
    <source>
        <dbReference type="ARBA" id="ARBA00022801"/>
    </source>
</evidence>
<dbReference type="PRINTS" id="PR00112">
    <property type="entry name" value="ACYLPHPHTASE"/>
</dbReference>
<evidence type="ECO:0000313" key="9">
    <source>
        <dbReference type="EMBL" id="EAZ51548.1"/>
    </source>
</evidence>
<dbReference type="PANTHER" id="PTHR10029">
    <property type="entry name" value="ACYLPHOSPHATASE"/>
    <property type="match status" value="1"/>
</dbReference>
<protein>
    <recommendedName>
        <fullName evidence="2 5">Acylphosphatase</fullName>
        <ecNumber evidence="2 5">3.6.1.7</ecNumber>
    </recommendedName>
</protein>
<dbReference type="Pfam" id="PF00708">
    <property type="entry name" value="Acylphosphatase"/>
    <property type="match status" value="1"/>
</dbReference>
<evidence type="ECO:0000256" key="4">
    <source>
        <dbReference type="ARBA" id="ARBA00047645"/>
    </source>
</evidence>
<dbReference type="InterPro" id="IPR017968">
    <property type="entry name" value="Acylphosphatase_CS"/>
</dbReference>
<evidence type="ECO:0000256" key="1">
    <source>
        <dbReference type="ARBA" id="ARBA00005614"/>
    </source>
</evidence>
<evidence type="ECO:0000256" key="2">
    <source>
        <dbReference type="ARBA" id="ARBA00012150"/>
    </source>
</evidence>
<dbReference type="OMA" id="WVRNTSH"/>
<dbReference type="PROSITE" id="PS00151">
    <property type="entry name" value="ACYLPHOSPHATASE_2"/>
    <property type="match status" value="1"/>
</dbReference>
<comment type="catalytic activity">
    <reaction evidence="4 5 6">
        <text>an acyl phosphate + H2O = a carboxylate + phosphate + H(+)</text>
        <dbReference type="Rhea" id="RHEA:14965"/>
        <dbReference type="ChEBI" id="CHEBI:15377"/>
        <dbReference type="ChEBI" id="CHEBI:15378"/>
        <dbReference type="ChEBI" id="CHEBI:29067"/>
        <dbReference type="ChEBI" id="CHEBI:43474"/>
        <dbReference type="ChEBI" id="CHEBI:59918"/>
        <dbReference type="EC" id="3.6.1.7"/>
    </reaction>
</comment>
<evidence type="ECO:0000256" key="5">
    <source>
        <dbReference type="PROSITE-ProRule" id="PRU00520"/>
    </source>
</evidence>
<dbReference type="InterPro" id="IPR036046">
    <property type="entry name" value="Acylphosphatase-like_dom_sf"/>
</dbReference>
<evidence type="ECO:0000256" key="7">
    <source>
        <dbReference type="RuleBase" id="RU004168"/>
    </source>
</evidence>
<name>A3FPX5_CRYPI</name>
<reference evidence="9 10" key="1">
    <citation type="journal article" date="2004" name="Science">
        <title>Complete genome sequence of the apicomplexan, Cryptosporidium parvum.</title>
        <authorList>
            <person name="Abrahamsen M.S."/>
            <person name="Templeton T.J."/>
            <person name="Enomoto S."/>
            <person name="Abrahante J.E."/>
            <person name="Zhu G."/>
            <person name="Lancto C.A."/>
            <person name="Deng M."/>
            <person name="Liu C."/>
            <person name="Widmer G."/>
            <person name="Tzipori S."/>
            <person name="Buck G.A."/>
            <person name="Xu P."/>
            <person name="Bankier A.T."/>
            <person name="Dear P.H."/>
            <person name="Konfortov B.A."/>
            <person name="Spriggs H.F."/>
            <person name="Iyer L."/>
            <person name="Anantharaman V."/>
            <person name="Aravind L."/>
            <person name="Kapur V."/>
        </authorList>
    </citation>
    <scope>NUCLEOTIDE SEQUENCE [LARGE SCALE GENOMIC DNA]</scope>
    <source>
        <strain evidence="10">Iowa II</strain>
    </source>
</reference>
<dbReference type="Gene3D" id="3.30.70.100">
    <property type="match status" value="1"/>
</dbReference>
<evidence type="ECO:0000259" key="8">
    <source>
        <dbReference type="PROSITE" id="PS51160"/>
    </source>
</evidence>
<feature type="active site" evidence="5">
    <location>
        <position position="47"/>
    </location>
</feature>
<dbReference type="EC" id="3.6.1.7" evidence="2 5"/>
<keyword evidence="3 5" id="KW-0378">Hydrolase</keyword>
<dbReference type="FunFam" id="3.30.70.100:FF:000011">
    <property type="entry name" value="Acylphosphatase"/>
    <property type="match status" value="1"/>
</dbReference>
<dbReference type="Proteomes" id="UP000006726">
    <property type="component" value="Chromosome 6"/>
</dbReference>
<dbReference type="GeneID" id="3375979"/>
<sequence length="123" mass="14123">IIFNSKKKKKKNNNKNRLCSIVHSLDVLRMLKCEFEVFGKVQGVSFRKYTFLKANELNVFGWCKNTPSGTVIGELEGDEDSVIKMIDFLEREGSPGSTIEKCVVSNRRTVEEHAFNSFRIRCD</sequence>
<dbReference type="RefSeq" id="XP_001388354.1">
    <property type="nucleotide sequence ID" value="XM_001388317.1"/>
</dbReference>
<accession>A3FPX5</accession>
<dbReference type="SUPFAM" id="SSF54975">
    <property type="entry name" value="Acylphosphatase/BLUF domain-like"/>
    <property type="match status" value="1"/>
</dbReference>
<dbReference type="GO" id="GO:0003998">
    <property type="term" value="F:acylphosphatase activity"/>
    <property type="evidence" value="ECO:0007669"/>
    <property type="project" value="UniProtKB-EC"/>
</dbReference>
<feature type="active site" evidence="5">
    <location>
        <position position="65"/>
    </location>
</feature>
<dbReference type="PROSITE" id="PS51160">
    <property type="entry name" value="ACYLPHOSPHATASE_3"/>
    <property type="match status" value="1"/>
</dbReference>
<feature type="non-terminal residue" evidence="9">
    <location>
        <position position="1"/>
    </location>
</feature>
<comment type="caution">
    <text evidence="9">The sequence shown here is derived from an EMBL/GenBank/DDBJ whole genome shotgun (WGS) entry which is preliminary data.</text>
</comment>
<dbReference type="PANTHER" id="PTHR10029:SF3">
    <property type="entry name" value="ACYLPHOSPHATASE-RELATED"/>
    <property type="match status" value="1"/>
</dbReference>
<keyword evidence="10" id="KW-1185">Reference proteome</keyword>
<comment type="similarity">
    <text evidence="1 7">Belongs to the acylphosphatase family.</text>
</comment>
<dbReference type="EMBL" id="AAEE01000002">
    <property type="protein sequence ID" value="EAZ51548.1"/>
    <property type="molecule type" value="Genomic_DNA"/>
</dbReference>
<dbReference type="AlphaFoldDB" id="A3FPX5"/>